<organism evidence="1 2">
    <name type="scientific">Tritrichomonas musculus</name>
    <dbReference type="NCBI Taxonomy" id="1915356"/>
    <lineage>
        <taxon>Eukaryota</taxon>
        <taxon>Metamonada</taxon>
        <taxon>Parabasalia</taxon>
        <taxon>Tritrichomonadida</taxon>
        <taxon>Tritrichomonadidae</taxon>
        <taxon>Tritrichomonas</taxon>
    </lineage>
</organism>
<proteinExistence type="predicted"/>
<gene>
    <name evidence="1" type="ORF">M9Y10_012754</name>
</gene>
<dbReference type="EMBL" id="JAPFFF010000018">
    <property type="protein sequence ID" value="KAK8861061.1"/>
    <property type="molecule type" value="Genomic_DNA"/>
</dbReference>
<accession>A0ABR2IDH6</accession>
<name>A0ABR2IDH6_9EUKA</name>
<evidence type="ECO:0000313" key="1">
    <source>
        <dbReference type="EMBL" id="KAK8861061.1"/>
    </source>
</evidence>
<dbReference type="Proteomes" id="UP001470230">
    <property type="component" value="Unassembled WGS sequence"/>
</dbReference>
<reference evidence="1 2" key="1">
    <citation type="submission" date="2024-04" db="EMBL/GenBank/DDBJ databases">
        <title>Tritrichomonas musculus Genome.</title>
        <authorList>
            <person name="Alves-Ferreira E."/>
            <person name="Grigg M."/>
            <person name="Lorenzi H."/>
            <person name="Galac M."/>
        </authorList>
    </citation>
    <scope>NUCLEOTIDE SEQUENCE [LARGE SCALE GENOMIC DNA]</scope>
    <source>
        <strain evidence="1 2">EAF2021</strain>
    </source>
</reference>
<protein>
    <submittedName>
        <fullName evidence="1">Uncharacterized protein</fullName>
    </submittedName>
</protein>
<evidence type="ECO:0000313" key="2">
    <source>
        <dbReference type="Proteomes" id="UP001470230"/>
    </source>
</evidence>
<comment type="caution">
    <text evidence="1">The sequence shown here is derived from an EMBL/GenBank/DDBJ whole genome shotgun (WGS) entry which is preliminary data.</text>
</comment>
<sequence length="127" mass="14830">MKFDLFGIVTKIIIDYESNNVSDRTIHIIYKVLLNTIDDHYIGIIQEKYSVIIEGSMHFGISFVEAYLFSFLFTDENNFPDLLEIPINSDMQKNPKGIIVYNDISDIENLECFIEGEYEENSEEEEQ</sequence>
<keyword evidence="2" id="KW-1185">Reference proteome</keyword>